<name>A0A0C3NV47_PISTI</name>
<proteinExistence type="predicted"/>
<evidence type="ECO:0000313" key="2">
    <source>
        <dbReference type="Proteomes" id="UP000054217"/>
    </source>
</evidence>
<dbReference type="EMBL" id="KN832006">
    <property type="protein sequence ID" value="KIN99285.1"/>
    <property type="molecule type" value="Genomic_DNA"/>
</dbReference>
<sequence length="55" mass="6305">IPREEGGWWFFNSSPARPTTQYSETATCQAYLQKLVTRYAAVSLNSCHQQNIEQP</sequence>
<reference evidence="2" key="2">
    <citation type="submission" date="2015-01" db="EMBL/GenBank/DDBJ databases">
        <title>Evolutionary Origins and Diversification of the Mycorrhizal Mutualists.</title>
        <authorList>
            <consortium name="DOE Joint Genome Institute"/>
            <consortium name="Mycorrhizal Genomics Consortium"/>
            <person name="Kohler A."/>
            <person name="Kuo A."/>
            <person name="Nagy L.G."/>
            <person name="Floudas D."/>
            <person name="Copeland A."/>
            <person name="Barry K.W."/>
            <person name="Cichocki N."/>
            <person name="Veneault-Fourrey C."/>
            <person name="LaButti K."/>
            <person name="Lindquist E.A."/>
            <person name="Lipzen A."/>
            <person name="Lundell T."/>
            <person name="Morin E."/>
            <person name="Murat C."/>
            <person name="Riley R."/>
            <person name="Ohm R."/>
            <person name="Sun H."/>
            <person name="Tunlid A."/>
            <person name="Henrissat B."/>
            <person name="Grigoriev I.V."/>
            <person name="Hibbett D.S."/>
            <person name="Martin F."/>
        </authorList>
    </citation>
    <scope>NUCLEOTIDE SEQUENCE [LARGE SCALE GENOMIC DNA]</scope>
    <source>
        <strain evidence="2">Marx 270</strain>
    </source>
</reference>
<reference evidence="1 2" key="1">
    <citation type="submission" date="2014-04" db="EMBL/GenBank/DDBJ databases">
        <authorList>
            <consortium name="DOE Joint Genome Institute"/>
            <person name="Kuo A."/>
            <person name="Kohler A."/>
            <person name="Costa M.D."/>
            <person name="Nagy L.G."/>
            <person name="Floudas D."/>
            <person name="Copeland A."/>
            <person name="Barry K.W."/>
            <person name="Cichocki N."/>
            <person name="Veneault-Fourrey C."/>
            <person name="LaButti K."/>
            <person name="Lindquist E.A."/>
            <person name="Lipzen A."/>
            <person name="Lundell T."/>
            <person name="Morin E."/>
            <person name="Murat C."/>
            <person name="Sun H."/>
            <person name="Tunlid A."/>
            <person name="Henrissat B."/>
            <person name="Grigoriev I.V."/>
            <person name="Hibbett D.S."/>
            <person name="Martin F."/>
            <person name="Nordberg H.P."/>
            <person name="Cantor M.N."/>
            <person name="Hua S.X."/>
        </authorList>
    </citation>
    <scope>NUCLEOTIDE SEQUENCE [LARGE SCALE GENOMIC DNA]</scope>
    <source>
        <strain evidence="1 2">Marx 270</strain>
    </source>
</reference>
<dbReference type="AlphaFoldDB" id="A0A0C3NV47"/>
<dbReference type="Proteomes" id="UP000054217">
    <property type="component" value="Unassembled WGS sequence"/>
</dbReference>
<keyword evidence="2" id="KW-1185">Reference proteome</keyword>
<organism evidence="1 2">
    <name type="scientific">Pisolithus tinctorius Marx 270</name>
    <dbReference type="NCBI Taxonomy" id="870435"/>
    <lineage>
        <taxon>Eukaryota</taxon>
        <taxon>Fungi</taxon>
        <taxon>Dikarya</taxon>
        <taxon>Basidiomycota</taxon>
        <taxon>Agaricomycotina</taxon>
        <taxon>Agaricomycetes</taxon>
        <taxon>Agaricomycetidae</taxon>
        <taxon>Boletales</taxon>
        <taxon>Sclerodermatineae</taxon>
        <taxon>Pisolithaceae</taxon>
        <taxon>Pisolithus</taxon>
    </lineage>
</organism>
<gene>
    <name evidence="1" type="ORF">M404DRAFT_1004777</name>
</gene>
<dbReference type="HOGENOM" id="CLU_3038079_0_0_1"/>
<dbReference type="InParanoid" id="A0A0C3NV47"/>
<protein>
    <submittedName>
        <fullName evidence="1">Uncharacterized protein</fullName>
    </submittedName>
</protein>
<feature type="non-terminal residue" evidence="1">
    <location>
        <position position="1"/>
    </location>
</feature>
<evidence type="ECO:0000313" key="1">
    <source>
        <dbReference type="EMBL" id="KIN99285.1"/>
    </source>
</evidence>
<accession>A0A0C3NV47</accession>